<dbReference type="KEGG" id="elm:ELI_0899"/>
<dbReference type="EMBL" id="CP002273">
    <property type="protein sequence ID" value="ADO35911.1"/>
    <property type="molecule type" value="Genomic_DNA"/>
</dbReference>
<name>E3GKG4_9FIRM</name>
<proteinExistence type="predicted"/>
<dbReference type="Proteomes" id="UP000006873">
    <property type="component" value="Chromosome"/>
</dbReference>
<keyword evidence="2" id="KW-1185">Reference proteome</keyword>
<sequence>MESSGANSPCEFDWMRPVAAVLIAFAKAKALFNLPLSTFHLKCLLILT</sequence>
<reference evidence="1 2" key="2">
    <citation type="journal article" date="2011" name="J. Bacteriol.">
        <title>Complete genome sequence of a carbon monoxide-utilizing acetogen, Eubacterium limosum KIST612.</title>
        <authorList>
            <person name="Roh H."/>
            <person name="Ko H.J."/>
            <person name="Kim D."/>
            <person name="Choi D.G."/>
            <person name="Park S."/>
            <person name="Kim S."/>
            <person name="Chang I.S."/>
            <person name="Choi I.G."/>
        </authorList>
    </citation>
    <scope>NUCLEOTIDE SEQUENCE [LARGE SCALE GENOMIC DNA]</scope>
    <source>
        <strain evidence="1 2">KIST612</strain>
    </source>
</reference>
<protein>
    <submittedName>
        <fullName evidence="1">Uncharacterized protein</fullName>
    </submittedName>
</protein>
<dbReference type="AlphaFoldDB" id="E3GKG4"/>
<gene>
    <name evidence="1" type="ordered locus">ELI_0899</name>
</gene>
<organism evidence="1 2">
    <name type="scientific">Eubacterium callanderi</name>
    <dbReference type="NCBI Taxonomy" id="53442"/>
    <lineage>
        <taxon>Bacteria</taxon>
        <taxon>Bacillati</taxon>
        <taxon>Bacillota</taxon>
        <taxon>Clostridia</taxon>
        <taxon>Eubacteriales</taxon>
        <taxon>Eubacteriaceae</taxon>
        <taxon>Eubacterium</taxon>
    </lineage>
</organism>
<evidence type="ECO:0000313" key="1">
    <source>
        <dbReference type="EMBL" id="ADO35911.1"/>
    </source>
</evidence>
<evidence type="ECO:0000313" key="2">
    <source>
        <dbReference type="Proteomes" id="UP000006873"/>
    </source>
</evidence>
<reference key="1">
    <citation type="submission" date="2010-09" db="EMBL/GenBank/DDBJ databases">
        <authorList>
            <person name="Roh H."/>
            <person name="Ko H.-J."/>
            <person name="Kim D."/>
            <person name="Choi D.G."/>
            <person name="Park S."/>
            <person name="Kim S."/>
            <person name="Kim K.H."/>
            <person name="Chang I.S."/>
            <person name="Choi I.-G."/>
        </authorList>
    </citation>
    <scope>NUCLEOTIDE SEQUENCE</scope>
    <source>
        <strain>KIST612</strain>
    </source>
</reference>
<dbReference type="HOGENOM" id="CLU_3152932_0_0_9"/>
<accession>E3GKG4</accession>